<protein>
    <submittedName>
        <fullName evidence="1">Uncharacterized protein</fullName>
    </submittedName>
</protein>
<reference evidence="1 2" key="1">
    <citation type="submission" date="2020-07" db="EMBL/GenBank/DDBJ databases">
        <title>Endozoicomonas sp. nov., isolated from sediment.</title>
        <authorList>
            <person name="Gu T."/>
        </authorList>
    </citation>
    <scope>NUCLEOTIDE SEQUENCE [LARGE SCALE GENOMIC DNA]</scope>
    <source>
        <strain evidence="1 2">SM1973</strain>
    </source>
</reference>
<dbReference type="Proteomes" id="UP000569732">
    <property type="component" value="Unassembled WGS sequence"/>
</dbReference>
<comment type="caution">
    <text evidence="1">The sequence shown here is derived from an EMBL/GenBank/DDBJ whole genome shotgun (WGS) entry which is preliminary data.</text>
</comment>
<evidence type="ECO:0000313" key="1">
    <source>
        <dbReference type="EMBL" id="NYZ67843.1"/>
    </source>
</evidence>
<sequence>MSNVVDIDDQAALEELEDGEIYSYKNGVLEKLERDPDDLKKVRMMNDAFDEVLALQKRMRKELEGYKPDITAVVSALVVNACKEENAPLVVKSYLAKMFAS</sequence>
<evidence type="ECO:0000313" key="2">
    <source>
        <dbReference type="Proteomes" id="UP000569732"/>
    </source>
</evidence>
<dbReference type="EMBL" id="JACCKB010000030">
    <property type="protein sequence ID" value="NYZ67843.1"/>
    <property type="molecule type" value="Genomic_DNA"/>
</dbReference>
<keyword evidence="2" id="KW-1185">Reference proteome</keyword>
<accession>A0A853I372</accession>
<dbReference type="AlphaFoldDB" id="A0A853I372"/>
<gene>
    <name evidence="1" type="ORF">H0A36_17655</name>
</gene>
<proteinExistence type="predicted"/>
<organism evidence="1 2">
    <name type="scientific">Spartinivicinus marinus</name>
    <dbReference type="NCBI Taxonomy" id="2994442"/>
    <lineage>
        <taxon>Bacteria</taxon>
        <taxon>Pseudomonadati</taxon>
        <taxon>Pseudomonadota</taxon>
        <taxon>Gammaproteobacteria</taxon>
        <taxon>Oceanospirillales</taxon>
        <taxon>Zooshikellaceae</taxon>
        <taxon>Spartinivicinus</taxon>
    </lineage>
</organism>
<dbReference type="RefSeq" id="WP_180569866.1">
    <property type="nucleotide sequence ID" value="NZ_JACCKB010000030.1"/>
</dbReference>
<name>A0A853I372_9GAMM</name>